<evidence type="ECO:0000313" key="3">
    <source>
        <dbReference type="Proteomes" id="UP000215902"/>
    </source>
</evidence>
<proteinExistence type="predicted"/>
<feature type="compositionally biased region" description="Polar residues" evidence="1">
    <location>
        <begin position="82"/>
        <end position="94"/>
    </location>
</feature>
<feature type="region of interest" description="Disordered" evidence="1">
    <location>
        <begin position="82"/>
        <end position="128"/>
    </location>
</feature>
<dbReference type="EMBL" id="NIVC01000084">
    <property type="protein sequence ID" value="PAA91589.1"/>
    <property type="molecule type" value="Genomic_DNA"/>
</dbReference>
<accession>A0A267H232</accession>
<organism evidence="2 3">
    <name type="scientific">Macrostomum lignano</name>
    <dbReference type="NCBI Taxonomy" id="282301"/>
    <lineage>
        <taxon>Eukaryota</taxon>
        <taxon>Metazoa</taxon>
        <taxon>Spiralia</taxon>
        <taxon>Lophotrochozoa</taxon>
        <taxon>Platyhelminthes</taxon>
        <taxon>Rhabditophora</taxon>
        <taxon>Macrostomorpha</taxon>
        <taxon>Macrostomida</taxon>
        <taxon>Macrostomidae</taxon>
        <taxon>Macrostomum</taxon>
    </lineage>
</organism>
<protein>
    <submittedName>
        <fullName evidence="2">Uncharacterized protein</fullName>
    </submittedName>
</protein>
<comment type="caution">
    <text evidence="2">The sequence shown here is derived from an EMBL/GenBank/DDBJ whole genome shotgun (WGS) entry which is preliminary data.</text>
</comment>
<reference evidence="2 3" key="1">
    <citation type="submission" date="2017-06" db="EMBL/GenBank/DDBJ databases">
        <title>A platform for efficient transgenesis in Macrostomum lignano, a flatworm model organism for stem cell research.</title>
        <authorList>
            <person name="Berezikov E."/>
        </authorList>
    </citation>
    <scope>NUCLEOTIDE SEQUENCE [LARGE SCALE GENOMIC DNA]</scope>
    <source>
        <strain evidence="2">DV1</strain>
        <tissue evidence="2">Whole organism</tissue>
    </source>
</reference>
<evidence type="ECO:0000313" key="2">
    <source>
        <dbReference type="EMBL" id="PAA91589.1"/>
    </source>
</evidence>
<feature type="compositionally biased region" description="Polar residues" evidence="1">
    <location>
        <begin position="103"/>
        <end position="128"/>
    </location>
</feature>
<dbReference type="Proteomes" id="UP000215902">
    <property type="component" value="Unassembled WGS sequence"/>
</dbReference>
<keyword evidence="3" id="KW-1185">Reference proteome</keyword>
<gene>
    <name evidence="2" type="ORF">BOX15_Mlig012951g3</name>
</gene>
<dbReference type="AlphaFoldDB" id="A0A267H232"/>
<sequence length="185" mass="20727">MKRSRQQELAERYVKQAFKNGVFTQPPPDQCKRICHATTTSNSAARASYYSTSLAKVTSIHVERQTTELDRIYTRTDVIQSIRQQSNPRPTDQLQYAPPPSPTSYNDPTEQACSGPTSTKPTIANETPSSSIAISTQVQQLLNSPIIVQKDIKSVKVSQTSTGFYQVELTKTCNTTQVFEYWDLS</sequence>
<name>A0A267H232_9PLAT</name>
<evidence type="ECO:0000256" key="1">
    <source>
        <dbReference type="SAM" id="MobiDB-lite"/>
    </source>
</evidence>